<dbReference type="Gene3D" id="2.130.10.10">
    <property type="entry name" value="YVTN repeat-like/Quinoprotein amine dehydrogenase"/>
    <property type="match status" value="1"/>
</dbReference>
<evidence type="ECO:0000256" key="1">
    <source>
        <dbReference type="SAM" id="MobiDB-lite"/>
    </source>
</evidence>
<name>A0A9P6CJ81_9AGAR</name>
<organism evidence="3 4">
    <name type="scientific">Collybia nuda</name>
    <dbReference type="NCBI Taxonomy" id="64659"/>
    <lineage>
        <taxon>Eukaryota</taxon>
        <taxon>Fungi</taxon>
        <taxon>Dikarya</taxon>
        <taxon>Basidiomycota</taxon>
        <taxon>Agaricomycotina</taxon>
        <taxon>Agaricomycetes</taxon>
        <taxon>Agaricomycetidae</taxon>
        <taxon>Agaricales</taxon>
        <taxon>Tricholomatineae</taxon>
        <taxon>Clitocybaceae</taxon>
        <taxon>Collybia</taxon>
    </lineage>
</organism>
<evidence type="ECO:0000313" key="3">
    <source>
        <dbReference type="EMBL" id="KAF9464065.1"/>
    </source>
</evidence>
<dbReference type="Proteomes" id="UP000807353">
    <property type="component" value="Unassembled WGS sequence"/>
</dbReference>
<accession>A0A9P6CJ81</accession>
<dbReference type="EMBL" id="MU150257">
    <property type="protein sequence ID" value="KAF9464065.1"/>
    <property type="molecule type" value="Genomic_DNA"/>
</dbReference>
<dbReference type="AlphaFoldDB" id="A0A9P6CJ81"/>
<keyword evidence="4" id="KW-1185">Reference proteome</keyword>
<evidence type="ECO:0000256" key="2">
    <source>
        <dbReference type="SAM" id="Phobius"/>
    </source>
</evidence>
<feature type="compositionally biased region" description="Polar residues" evidence="1">
    <location>
        <begin position="1"/>
        <end position="11"/>
    </location>
</feature>
<keyword evidence="2" id="KW-1133">Transmembrane helix</keyword>
<comment type="caution">
    <text evidence="3">The sequence shown here is derived from an EMBL/GenBank/DDBJ whole genome shotgun (WGS) entry which is preliminary data.</text>
</comment>
<dbReference type="OrthoDB" id="972532at2759"/>
<keyword evidence="2" id="KW-0472">Membrane</keyword>
<protein>
    <submittedName>
        <fullName evidence="3">Uncharacterized protein</fullName>
    </submittedName>
</protein>
<gene>
    <name evidence="3" type="ORF">BDZ94DRAFT_1308318</name>
</gene>
<reference evidence="3" key="1">
    <citation type="submission" date="2020-11" db="EMBL/GenBank/DDBJ databases">
        <authorList>
            <consortium name="DOE Joint Genome Institute"/>
            <person name="Ahrendt S."/>
            <person name="Riley R."/>
            <person name="Andreopoulos W."/>
            <person name="Labutti K."/>
            <person name="Pangilinan J."/>
            <person name="Ruiz-Duenas F.J."/>
            <person name="Barrasa J.M."/>
            <person name="Sanchez-Garcia M."/>
            <person name="Camarero S."/>
            <person name="Miyauchi S."/>
            <person name="Serrano A."/>
            <person name="Linde D."/>
            <person name="Babiker R."/>
            <person name="Drula E."/>
            <person name="Ayuso-Fernandez I."/>
            <person name="Pacheco R."/>
            <person name="Padilla G."/>
            <person name="Ferreira P."/>
            <person name="Barriuso J."/>
            <person name="Kellner H."/>
            <person name="Castanera R."/>
            <person name="Alfaro M."/>
            <person name="Ramirez L."/>
            <person name="Pisabarro A.G."/>
            <person name="Kuo A."/>
            <person name="Tritt A."/>
            <person name="Lipzen A."/>
            <person name="He G."/>
            <person name="Yan M."/>
            <person name="Ng V."/>
            <person name="Cullen D."/>
            <person name="Martin F."/>
            <person name="Rosso M.-N."/>
            <person name="Henrissat B."/>
            <person name="Hibbett D."/>
            <person name="Martinez A.T."/>
            <person name="Grigoriev I.V."/>
        </authorList>
    </citation>
    <scope>NUCLEOTIDE SEQUENCE</scope>
    <source>
        <strain evidence="3">CBS 247.69</strain>
    </source>
</reference>
<feature type="transmembrane region" description="Helical" evidence="2">
    <location>
        <begin position="374"/>
        <end position="398"/>
    </location>
</feature>
<dbReference type="SUPFAM" id="SSF50960">
    <property type="entry name" value="TolB, C-terminal domain"/>
    <property type="match status" value="1"/>
</dbReference>
<feature type="transmembrane region" description="Helical" evidence="2">
    <location>
        <begin position="335"/>
        <end position="368"/>
    </location>
</feature>
<evidence type="ECO:0000313" key="4">
    <source>
        <dbReference type="Proteomes" id="UP000807353"/>
    </source>
</evidence>
<sequence>MSQFASPSHESGPSRWRENHHGSRRATAFSSHENGEFQESFGSDDISISFGRFYGRISHLTDEVSIRPKIAGVYLTDTSKLAQFSTECRQLGRSYALILASEELSEHLNQMLLVFYHNARHLSSLVTEPKNLAKQLIDATESEAFPTSFENVADGFQNFRERLNEFREYTNESIKIKALIVLLEKDLRYRANCLKAYQSWEIVHTFSNTHFRVTDQFNTLPIRRYVHKLTEEMAADLDNIDSALVFFKKYGLPAIQYEQKRWADGVLNMSTMATFFSAVTATTLQTSVGFNQTWLFSIIDTFWLCSLALSIGAALNSLLALIWKQTTYGTRGRRLPLWVTVWIHASAPIFLTLSIACFSAGLVLFSFASQKRYTFILTLASTAITSFGLVTVSSWIIYEQWIAPLILKSPLWVPLEKAKNAWEARHSTEKQERPLHSRVISLENVRRRTESISDQSSTSTTSTTSSLDILHMLHQSRKPISNLIQGIRSLNGPETRSQHSFDHELQAPHNEVVYEEKPQNSWKRQARTVATVRSATKAFWHGTSHTVPRMISPTPVRMSTIRPPMPFAYYEPSPISINTGEIQRIHFEYGSVQDLAYSPDGSELAITSYDPASGHSTTVKLSSENYECTRLHKHSRSKSTQVAWSPDGWNLLVRLLDNSFDLLDSTYKLISTIKRPHSIESVIWRNSSSFLTAERSTGLNGDITNVFRFGNILLRDLAVVPDSNILLVVGRIFFSRGESLPRNSRSEKQFISYDMDAKECRSYNPMLDDARHIKVARTASANRHGIDVLLGHKGKSPPQIWTLQPRMNDFHRLQQGDIAFHPAVELTGPGHFAGHLDEVIVCASAGY</sequence>
<feature type="transmembrane region" description="Helical" evidence="2">
    <location>
        <begin position="301"/>
        <end position="323"/>
    </location>
</feature>
<proteinExistence type="predicted"/>
<feature type="region of interest" description="Disordered" evidence="1">
    <location>
        <begin position="1"/>
        <end position="37"/>
    </location>
</feature>
<dbReference type="InterPro" id="IPR015943">
    <property type="entry name" value="WD40/YVTN_repeat-like_dom_sf"/>
</dbReference>
<keyword evidence="2" id="KW-0812">Transmembrane</keyword>